<sequence>MAIARCTCGRLKLSEATALRPRVLTVLPGQVVAEAECRSHERDRVSDVPSDRWPDAHAGAAGLPTAPLIRPSWTTWLLRRPGRDSQVVETVVTEGKFESDIDSESADEENEDEEEDAAGAPTAETAAAAGGPFSHRAQREMHRLSRYRMREMSLAKSPSCSRRISLCAGQIVRTQRFERSSSGSGGCSCFTEASRTVMFSGLSSILRQATFCACYARRRANRKTAARKASGGFHVEGRRRPEAACARSAGKRRVEFFGDDLQPTGHWLVVRPLKPRSWPGQDSRRHTCGVLPQTKSICNWAVHDRTRVFRKHVTGDTFQSPPSQLVARRLRNGVSRCLDLTLRQAAVLDTAKRRKGCSCPEDLPTNHWACPLLKTASSGQPPGIELFSGMKPSRSATAFAADESSMRGCSDEHPLLYISMRAAR</sequence>
<evidence type="ECO:0000313" key="3">
    <source>
        <dbReference type="WBParaSite" id="maker-unitig_35909-snap-gene-0.3-mRNA-1"/>
    </source>
</evidence>
<dbReference type="AlphaFoldDB" id="A0A1I8FIE7"/>
<dbReference type="Proteomes" id="UP000095280">
    <property type="component" value="Unplaced"/>
</dbReference>
<feature type="compositionally biased region" description="Acidic residues" evidence="1">
    <location>
        <begin position="100"/>
        <end position="117"/>
    </location>
</feature>
<feature type="compositionally biased region" description="Low complexity" evidence="1">
    <location>
        <begin position="118"/>
        <end position="131"/>
    </location>
</feature>
<dbReference type="WBParaSite" id="maker-unitig_35909-snap-gene-0.3-mRNA-1">
    <property type="protein sequence ID" value="maker-unitig_35909-snap-gene-0.3-mRNA-1"/>
    <property type="gene ID" value="maker-unitig_35909-snap-gene-0.3"/>
</dbReference>
<name>A0A1I8FIE7_9PLAT</name>
<proteinExistence type="predicted"/>
<evidence type="ECO:0000256" key="1">
    <source>
        <dbReference type="SAM" id="MobiDB-lite"/>
    </source>
</evidence>
<keyword evidence="2" id="KW-1185">Reference proteome</keyword>
<protein>
    <submittedName>
        <fullName evidence="3">Uncharacterized protein</fullName>
    </submittedName>
</protein>
<feature type="region of interest" description="Disordered" evidence="1">
    <location>
        <begin position="93"/>
        <end position="136"/>
    </location>
</feature>
<accession>A0A1I8FIE7</accession>
<reference evidence="3" key="1">
    <citation type="submission" date="2016-11" db="UniProtKB">
        <authorList>
            <consortium name="WormBaseParasite"/>
        </authorList>
    </citation>
    <scope>IDENTIFICATION</scope>
</reference>
<evidence type="ECO:0000313" key="2">
    <source>
        <dbReference type="Proteomes" id="UP000095280"/>
    </source>
</evidence>
<organism evidence="2 3">
    <name type="scientific">Macrostomum lignano</name>
    <dbReference type="NCBI Taxonomy" id="282301"/>
    <lineage>
        <taxon>Eukaryota</taxon>
        <taxon>Metazoa</taxon>
        <taxon>Spiralia</taxon>
        <taxon>Lophotrochozoa</taxon>
        <taxon>Platyhelminthes</taxon>
        <taxon>Rhabditophora</taxon>
        <taxon>Macrostomorpha</taxon>
        <taxon>Macrostomida</taxon>
        <taxon>Macrostomidae</taxon>
        <taxon>Macrostomum</taxon>
    </lineage>
</organism>